<evidence type="ECO:0000259" key="2">
    <source>
        <dbReference type="Pfam" id="PF11837"/>
    </source>
</evidence>
<dbReference type="GO" id="GO:0004564">
    <property type="term" value="F:beta-fructofuranosidase activity"/>
    <property type="evidence" value="ECO:0007669"/>
    <property type="project" value="InterPro"/>
</dbReference>
<evidence type="ECO:0000256" key="1">
    <source>
        <dbReference type="SAM" id="Phobius"/>
    </source>
</evidence>
<reference evidence="3 4" key="1">
    <citation type="journal article" date="2014" name="Agronomy (Basel)">
        <title>A Draft Genome Sequence for Ensete ventricosum, the Drought-Tolerant Tree Against Hunger.</title>
        <authorList>
            <person name="Harrison J."/>
            <person name="Moore K.A."/>
            <person name="Paszkiewicz K."/>
            <person name="Jones T."/>
            <person name="Grant M."/>
            <person name="Ambacheew D."/>
            <person name="Muzemil S."/>
            <person name="Studholme D.J."/>
        </authorList>
    </citation>
    <scope>NUCLEOTIDE SEQUENCE [LARGE SCALE GENOMIC DNA]</scope>
</reference>
<sequence>MHTRKTCLHVTTHPRTPFLDLFPCRPISFDPPFHLRLPCIILWNVVLSWLLIMNTCTQALLFVLHTSLFICTFVSSCFPSTFHAMGKKSLKSWSFSSSSSTASSSSIPCSYPPLLHPDHSAATPSPKRKKCLQLLSFAAGSSVLIVCVVALVSYGSNSASWAGLDGNGVSGTRRGVSRGLAEGVSEKSSAAMLRSSPSYPWTNSMLLWQRTAFHFQPQKNWMNGQPCPRI</sequence>
<dbReference type="Proteomes" id="UP000287651">
    <property type="component" value="Unassembled WGS sequence"/>
</dbReference>
<keyword evidence="1" id="KW-0812">Transmembrane</keyword>
<dbReference type="InterPro" id="IPR021792">
    <property type="entry name" value="Beta-fructofuranosidase_N"/>
</dbReference>
<protein>
    <recommendedName>
        <fullName evidence="2">Beta-fructofuranosidase N-terminal domain-containing protein</fullName>
    </recommendedName>
</protein>
<feature type="transmembrane region" description="Helical" evidence="1">
    <location>
        <begin position="59"/>
        <end position="82"/>
    </location>
</feature>
<organism evidence="3 4">
    <name type="scientific">Ensete ventricosum</name>
    <name type="common">Abyssinian banana</name>
    <name type="synonym">Musa ensete</name>
    <dbReference type="NCBI Taxonomy" id="4639"/>
    <lineage>
        <taxon>Eukaryota</taxon>
        <taxon>Viridiplantae</taxon>
        <taxon>Streptophyta</taxon>
        <taxon>Embryophyta</taxon>
        <taxon>Tracheophyta</taxon>
        <taxon>Spermatophyta</taxon>
        <taxon>Magnoliopsida</taxon>
        <taxon>Liliopsida</taxon>
        <taxon>Zingiberales</taxon>
        <taxon>Musaceae</taxon>
        <taxon>Ensete</taxon>
    </lineage>
</organism>
<keyword evidence="1" id="KW-1133">Transmembrane helix</keyword>
<dbReference type="Pfam" id="PF11837">
    <property type="entry name" value="INV_N"/>
    <property type="match status" value="1"/>
</dbReference>
<feature type="domain" description="Beta-fructofuranosidase N-terminal" evidence="2">
    <location>
        <begin position="110"/>
        <end position="206"/>
    </location>
</feature>
<evidence type="ECO:0000313" key="4">
    <source>
        <dbReference type="Proteomes" id="UP000287651"/>
    </source>
</evidence>
<gene>
    <name evidence="3" type="ORF">B296_00054347</name>
</gene>
<keyword evidence="1" id="KW-0472">Membrane</keyword>
<proteinExistence type="predicted"/>
<dbReference type="AlphaFoldDB" id="A0A426Y4A2"/>
<dbReference type="EMBL" id="AMZH03015092">
    <property type="protein sequence ID" value="RRT46585.1"/>
    <property type="molecule type" value="Genomic_DNA"/>
</dbReference>
<comment type="caution">
    <text evidence="3">The sequence shown here is derived from an EMBL/GenBank/DDBJ whole genome shotgun (WGS) entry which is preliminary data.</text>
</comment>
<accession>A0A426Y4A2</accession>
<feature type="transmembrane region" description="Helical" evidence="1">
    <location>
        <begin position="35"/>
        <end position="53"/>
    </location>
</feature>
<evidence type="ECO:0000313" key="3">
    <source>
        <dbReference type="EMBL" id="RRT46585.1"/>
    </source>
</evidence>
<feature type="transmembrane region" description="Helical" evidence="1">
    <location>
        <begin position="134"/>
        <end position="154"/>
    </location>
</feature>
<name>A0A426Y4A2_ENSVE</name>